<dbReference type="PANTHER" id="PTHR38097:SF2">
    <property type="entry name" value="DNA-BINDING PROTEIN STPA"/>
    <property type="match status" value="1"/>
</dbReference>
<evidence type="ECO:0000256" key="2">
    <source>
        <dbReference type="ARBA" id="ARBA00010610"/>
    </source>
</evidence>
<comment type="caution">
    <text evidence="7">The sequence shown here is derived from an EMBL/GenBank/DDBJ whole genome shotgun (WGS) entry which is preliminary data.</text>
</comment>
<dbReference type="InterPro" id="IPR037150">
    <property type="entry name" value="H-NS_C_dom_sf"/>
</dbReference>
<dbReference type="GO" id="GO:0032993">
    <property type="term" value="C:protein-DNA complex"/>
    <property type="evidence" value="ECO:0007669"/>
    <property type="project" value="TreeGrafter"/>
</dbReference>
<feature type="domain" description="DNA-binding protein H-NS-like C-terminal" evidence="6">
    <location>
        <begin position="60"/>
        <end position="105"/>
    </location>
</feature>
<sequence length="105" mass="12005">MEMIDLESLSLKELKQLQKRVETAITEFKDRETRRALEEVEAFARDRGLSPADLQALMRKRTRRPATPKYADPNDPSVTWSGRGRRPHWVTAALADGKTLDDLAI</sequence>
<evidence type="ECO:0000256" key="1">
    <source>
        <dbReference type="ARBA" id="ARBA00004453"/>
    </source>
</evidence>
<evidence type="ECO:0000313" key="7">
    <source>
        <dbReference type="EMBL" id="PVH28325.1"/>
    </source>
</evidence>
<dbReference type="PANTHER" id="PTHR38097">
    <property type="match status" value="1"/>
</dbReference>
<dbReference type="GO" id="GO:0003681">
    <property type="term" value="F:bent DNA binding"/>
    <property type="evidence" value="ECO:0007669"/>
    <property type="project" value="TreeGrafter"/>
</dbReference>
<dbReference type="SUPFAM" id="SSF81273">
    <property type="entry name" value="H-NS histone-like proteins"/>
    <property type="match status" value="1"/>
</dbReference>
<dbReference type="OrthoDB" id="5297879at2"/>
<reference evidence="7 8" key="1">
    <citation type="submission" date="2018-04" db="EMBL/GenBank/DDBJ databases">
        <title>Pararhodobacter oceanense sp. nov., isolated from marine intertidal sediment.</title>
        <authorList>
            <person name="Wang X.-L."/>
            <person name="Du Z.-J."/>
        </authorList>
    </citation>
    <scope>NUCLEOTIDE SEQUENCE [LARGE SCALE GENOMIC DNA]</scope>
    <source>
        <strain evidence="7 8">AM505</strain>
    </source>
</reference>
<dbReference type="GO" id="GO:0009295">
    <property type="term" value="C:nucleoid"/>
    <property type="evidence" value="ECO:0007669"/>
    <property type="project" value="UniProtKB-SubCell"/>
</dbReference>
<accession>A0A2T8HSC5</accession>
<organism evidence="7 8">
    <name type="scientific">Pararhodobacter oceanensis</name>
    <dbReference type="NCBI Taxonomy" id="2172121"/>
    <lineage>
        <taxon>Bacteria</taxon>
        <taxon>Pseudomonadati</taxon>
        <taxon>Pseudomonadota</taxon>
        <taxon>Alphaproteobacteria</taxon>
        <taxon>Rhodobacterales</taxon>
        <taxon>Paracoccaceae</taxon>
        <taxon>Pararhodobacter</taxon>
    </lineage>
</organism>
<dbReference type="InterPro" id="IPR027444">
    <property type="entry name" value="H-NS_C_dom"/>
</dbReference>
<dbReference type="GO" id="GO:0003680">
    <property type="term" value="F:minor groove of adenine-thymine-rich DNA binding"/>
    <property type="evidence" value="ECO:0007669"/>
    <property type="project" value="TreeGrafter"/>
</dbReference>
<keyword evidence="8" id="KW-1185">Reference proteome</keyword>
<proteinExistence type="inferred from homology"/>
<evidence type="ECO:0000256" key="4">
    <source>
        <dbReference type="ARBA" id="ARBA00023125"/>
    </source>
</evidence>
<evidence type="ECO:0000313" key="8">
    <source>
        <dbReference type="Proteomes" id="UP000245911"/>
    </source>
</evidence>
<gene>
    <name evidence="7" type="ORF">DDE20_12110</name>
</gene>
<dbReference type="Proteomes" id="UP000245911">
    <property type="component" value="Unassembled WGS sequence"/>
</dbReference>
<feature type="region of interest" description="Disordered" evidence="5">
    <location>
        <begin position="60"/>
        <end position="83"/>
    </location>
</feature>
<dbReference type="Gene3D" id="4.10.430.10">
    <property type="entry name" value="Histone-like protein H-NS, C-terminal domain"/>
    <property type="match status" value="1"/>
</dbReference>
<dbReference type="GO" id="GO:0001217">
    <property type="term" value="F:DNA-binding transcription repressor activity"/>
    <property type="evidence" value="ECO:0007669"/>
    <property type="project" value="TreeGrafter"/>
</dbReference>
<evidence type="ECO:0000256" key="5">
    <source>
        <dbReference type="SAM" id="MobiDB-lite"/>
    </source>
</evidence>
<dbReference type="GO" id="GO:0000976">
    <property type="term" value="F:transcription cis-regulatory region binding"/>
    <property type="evidence" value="ECO:0007669"/>
    <property type="project" value="TreeGrafter"/>
</dbReference>
<comment type="similarity">
    <text evidence="2">Belongs to the histone-like protein H-NS family.</text>
</comment>
<dbReference type="GO" id="GO:0005829">
    <property type="term" value="C:cytosol"/>
    <property type="evidence" value="ECO:0007669"/>
    <property type="project" value="TreeGrafter"/>
</dbReference>
<comment type="subcellular location">
    <subcellularLocation>
        <location evidence="1">Cytoplasm</location>
        <location evidence="1">Nucleoid</location>
    </subcellularLocation>
</comment>
<evidence type="ECO:0000259" key="6">
    <source>
        <dbReference type="SMART" id="SM00528"/>
    </source>
</evidence>
<dbReference type="Pfam" id="PF00816">
    <property type="entry name" value="Histone_HNS"/>
    <property type="match status" value="1"/>
</dbReference>
<name>A0A2T8HSC5_9RHOB</name>
<dbReference type="AlphaFoldDB" id="A0A2T8HSC5"/>
<protein>
    <submittedName>
        <fullName evidence="7">Transcriptional regulator</fullName>
    </submittedName>
</protein>
<evidence type="ECO:0000256" key="3">
    <source>
        <dbReference type="ARBA" id="ARBA00022490"/>
    </source>
</evidence>
<dbReference type="SMART" id="SM00528">
    <property type="entry name" value="HNS"/>
    <property type="match status" value="1"/>
</dbReference>
<dbReference type="EMBL" id="QDKM01000005">
    <property type="protein sequence ID" value="PVH28325.1"/>
    <property type="molecule type" value="Genomic_DNA"/>
</dbReference>
<keyword evidence="3" id="KW-0963">Cytoplasm</keyword>
<keyword evidence="4" id="KW-0238">DNA-binding</keyword>